<evidence type="ECO:0000256" key="2">
    <source>
        <dbReference type="SAM" id="MobiDB-lite"/>
    </source>
</evidence>
<dbReference type="InterPro" id="IPR023606">
    <property type="entry name" value="CoA-Trfase_III_dom_1_sf"/>
</dbReference>
<dbReference type="PANTHER" id="PTHR48207">
    <property type="entry name" value="SUCCINATE--HYDROXYMETHYLGLUTARATE COA-TRANSFERASE"/>
    <property type="match status" value="1"/>
</dbReference>
<feature type="region of interest" description="Disordered" evidence="2">
    <location>
        <begin position="1"/>
        <end position="30"/>
    </location>
</feature>
<dbReference type="EMBL" id="CP136594">
    <property type="protein sequence ID" value="WOE74399.1"/>
    <property type="molecule type" value="Genomic_DNA"/>
</dbReference>
<dbReference type="GO" id="GO:0008410">
    <property type="term" value="F:CoA-transferase activity"/>
    <property type="evidence" value="ECO:0007669"/>
    <property type="project" value="TreeGrafter"/>
</dbReference>
<name>A0AA97F4X9_9SPHN</name>
<gene>
    <name evidence="3" type="ORF">RB602_11145</name>
</gene>
<dbReference type="EC" id="2.8.3.-" evidence="3"/>
<dbReference type="InterPro" id="IPR044855">
    <property type="entry name" value="CoA-Trfase_III_dom3_sf"/>
</dbReference>
<keyword evidence="4" id="KW-1185">Reference proteome</keyword>
<evidence type="ECO:0000313" key="3">
    <source>
        <dbReference type="EMBL" id="WOE74399.1"/>
    </source>
</evidence>
<dbReference type="RefSeq" id="WP_317080647.1">
    <property type="nucleotide sequence ID" value="NZ_CP136594.1"/>
</dbReference>
<reference evidence="3 4" key="1">
    <citation type="submission" date="2023-10" db="EMBL/GenBank/DDBJ databases">
        <title>Complete genome sequence of a Sphingomonadaceae bacterium.</title>
        <authorList>
            <person name="Yan C."/>
        </authorList>
    </citation>
    <scope>NUCLEOTIDE SEQUENCE [LARGE SCALE GENOMIC DNA]</scope>
    <source>
        <strain evidence="3 4">SCSIO 66989</strain>
    </source>
</reference>
<dbReference type="SUPFAM" id="SSF89796">
    <property type="entry name" value="CoA-transferase family III (CaiB/BaiF)"/>
    <property type="match status" value="1"/>
</dbReference>
<evidence type="ECO:0000313" key="4">
    <source>
        <dbReference type="Proteomes" id="UP001302429"/>
    </source>
</evidence>
<feature type="region of interest" description="Disordered" evidence="2">
    <location>
        <begin position="388"/>
        <end position="407"/>
    </location>
</feature>
<dbReference type="Gene3D" id="3.40.50.10540">
    <property type="entry name" value="Crotonobetainyl-coa:carnitine coa-transferase, domain 1"/>
    <property type="match status" value="1"/>
</dbReference>
<dbReference type="Gene3D" id="3.30.1540.10">
    <property type="entry name" value="formyl-coa transferase, domain 3"/>
    <property type="match status" value="1"/>
</dbReference>
<evidence type="ECO:0000256" key="1">
    <source>
        <dbReference type="ARBA" id="ARBA00022679"/>
    </source>
</evidence>
<accession>A0AA97F4X9</accession>
<dbReference type="Pfam" id="PF02515">
    <property type="entry name" value="CoA_transf_3"/>
    <property type="match status" value="1"/>
</dbReference>
<dbReference type="AlphaFoldDB" id="A0AA97F4X9"/>
<sequence>MPDTHDSSSAPEKQRSAAGSDQPRGVGGPLSGVRIVDMSSVVMGPFATMIMADLGAEVIKVEFDRGKVPGDMMRYAGYSPDGKRGPIYMALNRGKKAVTIDASSDEGKAQLTNLLKDADVFFHNVRLAGMKRLGLDYDGVRAIKPDIIYTHCAGYGAGGPYSKRQAYDDLVQAASGFAALEAERSGGDPAYAPSLIADKTVGLFATYATLAALFHRERTGEGQFVSVPMFESFTFFNMVENLYGATFASGNGKLAYTRSVNPRRRPYPTKDGYIAIVPYIDAQWERFFEIGGRPGVFDDPRFSTYEARTQNTGELYAIIEEVASTKTTDEWVIILAEEQIPAMRYNSMEDVLADPHLEAVNFFESRQDDVLGEYRSMQHPVGFSVSPARAGEVPPAMGQDNAILDKD</sequence>
<dbReference type="InterPro" id="IPR050483">
    <property type="entry name" value="CoA-transferase_III_domain"/>
</dbReference>
<dbReference type="PANTHER" id="PTHR48207:SF4">
    <property type="entry name" value="BLL6097 PROTEIN"/>
    <property type="match status" value="1"/>
</dbReference>
<proteinExistence type="predicted"/>
<keyword evidence="1 3" id="KW-0808">Transferase</keyword>
<dbReference type="InterPro" id="IPR003673">
    <property type="entry name" value="CoA-Trfase_fam_III"/>
</dbReference>
<organism evidence="3 4">
    <name type="scientific">Alterisphingorhabdus coralli</name>
    <dbReference type="NCBI Taxonomy" id="3071408"/>
    <lineage>
        <taxon>Bacteria</taxon>
        <taxon>Pseudomonadati</taxon>
        <taxon>Pseudomonadota</taxon>
        <taxon>Alphaproteobacteria</taxon>
        <taxon>Sphingomonadales</taxon>
        <taxon>Sphingomonadaceae</taxon>
        <taxon>Alterisphingorhabdus (ex Yan et al. 2024)</taxon>
    </lineage>
</organism>
<dbReference type="Proteomes" id="UP001302429">
    <property type="component" value="Chromosome"/>
</dbReference>
<protein>
    <submittedName>
        <fullName evidence="3">CoA transferase</fullName>
        <ecNumber evidence="3">2.8.3.-</ecNumber>
    </submittedName>
</protein>
<dbReference type="KEGG" id="acoa:RB602_11145"/>